<name>A0AAN6H1T9_9PEZI</name>
<keyword evidence="3" id="KW-1185">Reference proteome</keyword>
<dbReference type="PANTHER" id="PTHR24148:SF64">
    <property type="entry name" value="HETEROKARYON INCOMPATIBILITY DOMAIN-CONTAINING PROTEIN"/>
    <property type="match status" value="1"/>
</dbReference>
<evidence type="ECO:0000259" key="1">
    <source>
        <dbReference type="Pfam" id="PF06985"/>
    </source>
</evidence>
<evidence type="ECO:0000313" key="3">
    <source>
        <dbReference type="Proteomes" id="UP001175353"/>
    </source>
</evidence>
<accession>A0AAN6H1T9</accession>
<gene>
    <name evidence="2" type="ORF">LTR91_024300</name>
</gene>
<dbReference type="PANTHER" id="PTHR24148">
    <property type="entry name" value="ANKYRIN REPEAT DOMAIN-CONTAINING PROTEIN 39 HOMOLOG-RELATED"/>
    <property type="match status" value="1"/>
</dbReference>
<proteinExistence type="predicted"/>
<protein>
    <recommendedName>
        <fullName evidence="1">Heterokaryon incompatibility domain-containing protein</fullName>
    </recommendedName>
</protein>
<dbReference type="InterPro" id="IPR010730">
    <property type="entry name" value="HET"/>
</dbReference>
<organism evidence="2 3">
    <name type="scientific">Friedmanniomyces endolithicus</name>
    <dbReference type="NCBI Taxonomy" id="329885"/>
    <lineage>
        <taxon>Eukaryota</taxon>
        <taxon>Fungi</taxon>
        <taxon>Dikarya</taxon>
        <taxon>Ascomycota</taxon>
        <taxon>Pezizomycotina</taxon>
        <taxon>Dothideomycetes</taxon>
        <taxon>Dothideomycetidae</taxon>
        <taxon>Mycosphaerellales</taxon>
        <taxon>Teratosphaeriaceae</taxon>
        <taxon>Friedmanniomyces</taxon>
    </lineage>
</organism>
<dbReference type="Pfam" id="PF06985">
    <property type="entry name" value="HET"/>
    <property type="match status" value="1"/>
</dbReference>
<dbReference type="Proteomes" id="UP001175353">
    <property type="component" value="Unassembled WGS sequence"/>
</dbReference>
<feature type="non-terminal residue" evidence="2">
    <location>
        <position position="223"/>
    </location>
</feature>
<evidence type="ECO:0000313" key="2">
    <source>
        <dbReference type="EMBL" id="KAK0952636.1"/>
    </source>
</evidence>
<dbReference type="InterPro" id="IPR052895">
    <property type="entry name" value="HetReg/Transcr_Mod"/>
</dbReference>
<dbReference type="AlphaFoldDB" id="A0AAN6H1T9"/>
<reference evidence="2" key="1">
    <citation type="submission" date="2023-06" db="EMBL/GenBank/DDBJ databases">
        <title>Black Yeasts Isolated from many extreme environments.</title>
        <authorList>
            <person name="Coleine C."/>
            <person name="Stajich J.E."/>
            <person name="Selbmann L."/>
        </authorList>
    </citation>
    <scope>NUCLEOTIDE SEQUENCE</scope>
    <source>
        <strain evidence="2">CCFEE 5200</strain>
    </source>
</reference>
<comment type="caution">
    <text evidence="2">The sequence shown here is derived from an EMBL/GenBank/DDBJ whole genome shotgun (WGS) entry which is preliminary data.</text>
</comment>
<sequence length="223" mass="25025">METVLQRLKVGSPAILTGPKRFEYDKLGKSDIRLLNLLPGDWNDEICCIIFTANAHDHPPDYEAVSYTWGDPFGPRKHIRIVGTSTRSGRLSTSFLMRVSEGSFDALRRLRPSRGVVARTLWMDAVCVNQTDIAERNAQVQKMKSIFSDAQRVLVYVGEAANDSAVLIESVRDSTLARTTQTPAIVTGSNDEPTRIGDSMLHGPFVDNPMRRSLEAFLLRRWF</sequence>
<dbReference type="EMBL" id="JAUJLE010000600">
    <property type="protein sequence ID" value="KAK0952636.1"/>
    <property type="molecule type" value="Genomic_DNA"/>
</dbReference>
<feature type="domain" description="Heterokaryon incompatibility" evidence="1">
    <location>
        <begin position="62"/>
        <end position="181"/>
    </location>
</feature>